<dbReference type="Proteomes" id="UP000254841">
    <property type="component" value="Unassembled WGS sequence"/>
</dbReference>
<protein>
    <submittedName>
        <fullName evidence="2">Uncharacterized protein</fullName>
    </submittedName>
</protein>
<feature type="chain" id="PRO_5017011942" evidence="1">
    <location>
        <begin position="18"/>
        <end position="153"/>
    </location>
</feature>
<dbReference type="OrthoDB" id="5328011at2"/>
<evidence type="ECO:0000313" key="2">
    <source>
        <dbReference type="EMBL" id="STO97655.1"/>
    </source>
</evidence>
<evidence type="ECO:0000313" key="3">
    <source>
        <dbReference type="Proteomes" id="UP000254841"/>
    </source>
</evidence>
<sequence>MTRFILLACFALFSANASEPQVDAKDFLHFYHSNLTAAHRAIVEGSISREFVRFRGYSLIDYAIYQQISKQEIQSIPKPLIFFSGFFAGKPLYSEFGGVSIDAYIDDSPKPIHLNFQGRYFSDILAIGKQRFYALCALSVVNRCLLLGIGERW</sequence>
<dbReference type="EMBL" id="UGHV01000001">
    <property type="protein sequence ID" value="STO97655.1"/>
    <property type="molecule type" value="Genomic_DNA"/>
</dbReference>
<dbReference type="AlphaFoldDB" id="A0A377J5T3"/>
<dbReference type="RefSeq" id="WP_115011877.1">
    <property type="nucleotide sequence ID" value="NZ_UGHV01000001.1"/>
</dbReference>
<evidence type="ECO:0000256" key="1">
    <source>
        <dbReference type="SAM" id="SignalP"/>
    </source>
</evidence>
<gene>
    <name evidence="2" type="ORF">NCTC12410_01490</name>
</gene>
<proteinExistence type="predicted"/>
<accession>A0A377J5T3</accession>
<keyword evidence="1" id="KW-0732">Signal</keyword>
<organism evidence="2 3">
    <name type="scientific">Helicobacter canis</name>
    <dbReference type="NCBI Taxonomy" id="29419"/>
    <lineage>
        <taxon>Bacteria</taxon>
        <taxon>Pseudomonadati</taxon>
        <taxon>Campylobacterota</taxon>
        <taxon>Epsilonproteobacteria</taxon>
        <taxon>Campylobacterales</taxon>
        <taxon>Helicobacteraceae</taxon>
        <taxon>Helicobacter</taxon>
    </lineage>
</organism>
<feature type="signal peptide" evidence="1">
    <location>
        <begin position="1"/>
        <end position="17"/>
    </location>
</feature>
<name>A0A377J5T3_9HELI</name>
<reference evidence="2 3" key="1">
    <citation type="submission" date="2018-06" db="EMBL/GenBank/DDBJ databases">
        <authorList>
            <consortium name="Pathogen Informatics"/>
            <person name="Doyle S."/>
        </authorList>
    </citation>
    <scope>NUCLEOTIDE SEQUENCE [LARGE SCALE GENOMIC DNA]</scope>
    <source>
        <strain evidence="2 3">NCTC12410</strain>
    </source>
</reference>